<dbReference type="Gene3D" id="2.40.30.200">
    <property type="match status" value="1"/>
</dbReference>
<dbReference type="OrthoDB" id="2052648at2"/>
<evidence type="ECO:0000313" key="2">
    <source>
        <dbReference type="Proteomes" id="UP000194903"/>
    </source>
</evidence>
<gene>
    <name evidence="1" type="ORF">CBW42_09650</name>
</gene>
<reference evidence="1 2" key="1">
    <citation type="submission" date="2017-05" db="EMBL/GenBank/DDBJ databases">
        <title>Butyricicoccus porcorum sp. nov. a butyrate-producing bacterium from the swine intestinal tract.</title>
        <authorList>
            <person name="Trachsel J."/>
            <person name="Humphrey S."/>
            <person name="Allen H.K."/>
        </authorList>
    </citation>
    <scope>NUCLEOTIDE SEQUENCE [LARGE SCALE GENOMIC DNA]</scope>
    <source>
        <strain evidence="1">BB10</strain>
    </source>
</reference>
<organism evidence="1 2">
    <name type="scientific">Butyricicoccus porcorum</name>
    <dbReference type="NCBI Taxonomy" id="1945634"/>
    <lineage>
        <taxon>Bacteria</taxon>
        <taxon>Bacillati</taxon>
        <taxon>Bacillota</taxon>
        <taxon>Clostridia</taxon>
        <taxon>Eubacteriales</taxon>
        <taxon>Butyricicoccaceae</taxon>
        <taxon>Butyricicoccus</taxon>
    </lineage>
</organism>
<accession>A0A252F2G3</accession>
<comment type="caution">
    <text evidence="1">The sequence shown here is derived from an EMBL/GenBank/DDBJ whole genome shotgun (WGS) entry which is preliminary data.</text>
</comment>
<proteinExistence type="predicted"/>
<dbReference type="AlphaFoldDB" id="A0A252F2G3"/>
<evidence type="ECO:0008006" key="3">
    <source>
        <dbReference type="Google" id="ProtNLM"/>
    </source>
</evidence>
<dbReference type="EMBL" id="NHOC01000008">
    <property type="protein sequence ID" value="OUM19998.1"/>
    <property type="molecule type" value="Genomic_DNA"/>
</dbReference>
<protein>
    <recommendedName>
        <fullName evidence="3">Phage tail protein</fullName>
    </recommendedName>
</protein>
<dbReference type="Proteomes" id="UP000194903">
    <property type="component" value="Unassembled WGS sequence"/>
</dbReference>
<sequence>MIGNFSINGIHIRSLGFNTLTDSYIHSPKPKIKQTEIRGSSDVFDTTEYGGFVAYDRGEIVTTIGGKFAKSMWPYKKTEISRLVNGKLCKLIFDRDPGYYFLARASSVVPSLTASRIGSIKITWTAEPYKYEISDGTEPQEWDTVDLMDGVFREYEPTVVSGSEIFEIVARDKPVALEIEIIDDGSEDWPTSLGDIYVSHAESADATKWYDRTNIGPVPEYTDDSGVIHVSVFRPRVTLPEFLFGAGTTHYVKVEGNCTVQMHYRGGVLY</sequence>
<dbReference type="RefSeq" id="WP_087020608.1">
    <property type="nucleotide sequence ID" value="NZ_NHOC01000008.1"/>
</dbReference>
<evidence type="ECO:0000313" key="1">
    <source>
        <dbReference type="EMBL" id="OUM19998.1"/>
    </source>
</evidence>
<name>A0A252F2G3_9FIRM</name>
<keyword evidence="2" id="KW-1185">Reference proteome</keyword>